<organism evidence="12 13">
    <name type="scientific">Bacteroides stercoris</name>
    <dbReference type="NCBI Taxonomy" id="46506"/>
    <lineage>
        <taxon>Bacteria</taxon>
        <taxon>Pseudomonadati</taxon>
        <taxon>Bacteroidota</taxon>
        <taxon>Bacteroidia</taxon>
        <taxon>Bacteroidales</taxon>
        <taxon>Bacteroidaceae</taxon>
        <taxon>Bacteroides</taxon>
    </lineage>
</organism>
<keyword evidence="3" id="KW-0132">Cell division</keyword>
<dbReference type="InterPro" id="IPR013762">
    <property type="entry name" value="Integrase-like_cat_sf"/>
</dbReference>
<evidence type="ECO:0000256" key="9">
    <source>
        <dbReference type="PROSITE-ProRule" id="PRU01248"/>
    </source>
</evidence>
<dbReference type="Gene3D" id="1.10.443.10">
    <property type="entry name" value="Intergrase catalytic core"/>
    <property type="match status" value="1"/>
</dbReference>
<name>A0A412E0Q1_BACSE</name>
<evidence type="ECO:0000256" key="1">
    <source>
        <dbReference type="ARBA" id="ARBA00004496"/>
    </source>
</evidence>
<dbReference type="CDD" id="cd00397">
    <property type="entry name" value="DNA_BRE_C"/>
    <property type="match status" value="1"/>
</dbReference>
<keyword evidence="2" id="KW-0963">Cytoplasm</keyword>
<keyword evidence="7" id="KW-0233">DNA recombination</keyword>
<reference evidence="12 13" key="1">
    <citation type="submission" date="2018-08" db="EMBL/GenBank/DDBJ databases">
        <title>A genome reference for cultivated species of the human gut microbiota.</title>
        <authorList>
            <person name="Zou Y."/>
            <person name="Xue W."/>
            <person name="Luo G."/>
        </authorList>
    </citation>
    <scope>NUCLEOTIDE SEQUENCE [LARGE SCALE GENOMIC DNA]</scope>
    <source>
        <strain evidence="12 13">AF25-6</strain>
    </source>
</reference>
<dbReference type="GO" id="GO:0007059">
    <property type="term" value="P:chromosome segregation"/>
    <property type="evidence" value="ECO:0007669"/>
    <property type="project" value="UniProtKB-KW"/>
</dbReference>
<dbReference type="Gene3D" id="1.10.150.130">
    <property type="match status" value="1"/>
</dbReference>
<dbReference type="Proteomes" id="UP000284161">
    <property type="component" value="Unassembled WGS sequence"/>
</dbReference>
<evidence type="ECO:0000313" key="13">
    <source>
        <dbReference type="Proteomes" id="UP000284161"/>
    </source>
</evidence>
<dbReference type="GO" id="GO:0005737">
    <property type="term" value="C:cytoplasm"/>
    <property type="evidence" value="ECO:0007669"/>
    <property type="project" value="UniProtKB-SubCell"/>
</dbReference>
<dbReference type="SUPFAM" id="SSF56349">
    <property type="entry name" value="DNA breaking-rejoining enzymes"/>
    <property type="match status" value="1"/>
</dbReference>
<evidence type="ECO:0000256" key="6">
    <source>
        <dbReference type="ARBA" id="ARBA00023125"/>
    </source>
</evidence>
<keyword evidence="5" id="KW-0229">DNA integration</keyword>
<comment type="subcellular location">
    <subcellularLocation>
        <location evidence="1">Cytoplasm</location>
    </subcellularLocation>
</comment>
<protein>
    <submittedName>
        <fullName evidence="12">Integrase</fullName>
    </submittedName>
</protein>
<evidence type="ECO:0000256" key="5">
    <source>
        <dbReference type="ARBA" id="ARBA00022908"/>
    </source>
</evidence>
<comment type="caution">
    <text evidence="12">The sequence shown here is derived from an EMBL/GenBank/DDBJ whole genome shotgun (WGS) entry which is preliminary data.</text>
</comment>
<dbReference type="InterPro" id="IPR050090">
    <property type="entry name" value="Tyrosine_recombinase_XerCD"/>
</dbReference>
<dbReference type="InterPro" id="IPR004107">
    <property type="entry name" value="Integrase_SAM-like_N"/>
</dbReference>
<evidence type="ECO:0000256" key="7">
    <source>
        <dbReference type="ARBA" id="ARBA00023172"/>
    </source>
</evidence>
<evidence type="ECO:0000259" key="10">
    <source>
        <dbReference type="PROSITE" id="PS51898"/>
    </source>
</evidence>
<dbReference type="InterPro" id="IPR002104">
    <property type="entry name" value="Integrase_catalytic"/>
</dbReference>
<feature type="domain" description="Tyr recombinase" evidence="10">
    <location>
        <begin position="151"/>
        <end position="325"/>
    </location>
</feature>
<dbReference type="PROSITE" id="PS51898">
    <property type="entry name" value="TYR_RECOMBINASE"/>
    <property type="match status" value="1"/>
</dbReference>
<dbReference type="InterPro" id="IPR044068">
    <property type="entry name" value="CB"/>
</dbReference>
<dbReference type="Pfam" id="PF13495">
    <property type="entry name" value="Phage_int_SAM_4"/>
    <property type="match status" value="1"/>
</dbReference>
<dbReference type="NCBIfam" id="NF040815">
    <property type="entry name" value="recomb_XerA_Arch"/>
    <property type="match status" value="1"/>
</dbReference>
<keyword evidence="8" id="KW-0131">Cell cycle</keyword>
<dbReference type="EMBL" id="QRUB01000023">
    <property type="protein sequence ID" value="RGR26212.1"/>
    <property type="molecule type" value="Genomic_DNA"/>
</dbReference>
<evidence type="ECO:0000313" key="12">
    <source>
        <dbReference type="EMBL" id="RGR26212.1"/>
    </source>
</evidence>
<sequence>MVKNLINEIEQAMLGSLNNEQLAQLRKVLDYTFRNIVVTEKDSVNAESNNQILVENFISAKKVEGCSPNSIAYYRSTINNALIKLGKEVIHITTDDLRHYLNTYQSESGASKVTVDNIRRILSSFFSWLEEENYIVKSPVRRIHKVKVGKTVKETYTDESLELMRDHCSNPRDLALIDLLASTGMRVGELVKLNRSDIDYHNRECIVTGKGDKQRKVYFDARTKIHLQKYINSRTDNNEALFVSLLAPYDRLQISGVEIRLRQMGKDLNIPKVHPHKFRRTLATMAIDKGMPIEQVQHLLGHQSLDTTLQYAMVNQNNVKLSHHKFIG</sequence>
<evidence type="ECO:0000256" key="2">
    <source>
        <dbReference type="ARBA" id="ARBA00022490"/>
    </source>
</evidence>
<dbReference type="GO" id="GO:0015074">
    <property type="term" value="P:DNA integration"/>
    <property type="evidence" value="ECO:0007669"/>
    <property type="project" value="UniProtKB-KW"/>
</dbReference>
<dbReference type="GO" id="GO:0051301">
    <property type="term" value="P:cell division"/>
    <property type="evidence" value="ECO:0007669"/>
    <property type="project" value="UniProtKB-KW"/>
</dbReference>
<accession>A0A412E0Q1</accession>
<keyword evidence="6 9" id="KW-0238">DNA-binding</keyword>
<dbReference type="PROSITE" id="PS51900">
    <property type="entry name" value="CB"/>
    <property type="match status" value="1"/>
</dbReference>
<proteinExistence type="predicted"/>
<feature type="domain" description="Core-binding (CB)" evidence="11">
    <location>
        <begin position="48"/>
        <end position="130"/>
    </location>
</feature>
<dbReference type="GO" id="GO:0003677">
    <property type="term" value="F:DNA binding"/>
    <property type="evidence" value="ECO:0007669"/>
    <property type="project" value="UniProtKB-UniRule"/>
</dbReference>
<dbReference type="Pfam" id="PF00589">
    <property type="entry name" value="Phage_integrase"/>
    <property type="match status" value="1"/>
</dbReference>
<evidence type="ECO:0000256" key="8">
    <source>
        <dbReference type="ARBA" id="ARBA00023306"/>
    </source>
</evidence>
<dbReference type="RefSeq" id="WP_005675365.1">
    <property type="nucleotide sequence ID" value="NZ_QRUB01000023.1"/>
</dbReference>
<gene>
    <name evidence="12" type="ORF">DWY58_15925</name>
</gene>
<dbReference type="GO" id="GO:0006310">
    <property type="term" value="P:DNA recombination"/>
    <property type="evidence" value="ECO:0007669"/>
    <property type="project" value="UniProtKB-KW"/>
</dbReference>
<evidence type="ECO:0000259" key="11">
    <source>
        <dbReference type="PROSITE" id="PS51900"/>
    </source>
</evidence>
<dbReference type="PANTHER" id="PTHR30349">
    <property type="entry name" value="PHAGE INTEGRASE-RELATED"/>
    <property type="match status" value="1"/>
</dbReference>
<dbReference type="PANTHER" id="PTHR30349:SF77">
    <property type="entry name" value="TYROSINE RECOMBINASE XERC"/>
    <property type="match status" value="1"/>
</dbReference>
<evidence type="ECO:0000256" key="3">
    <source>
        <dbReference type="ARBA" id="ARBA00022618"/>
    </source>
</evidence>
<dbReference type="AlphaFoldDB" id="A0A412E0Q1"/>
<evidence type="ECO:0000256" key="4">
    <source>
        <dbReference type="ARBA" id="ARBA00022829"/>
    </source>
</evidence>
<dbReference type="InterPro" id="IPR011010">
    <property type="entry name" value="DNA_brk_join_enz"/>
</dbReference>
<dbReference type="InterPro" id="IPR010998">
    <property type="entry name" value="Integrase_recombinase_N"/>
</dbReference>
<keyword evidence="4" id="KW-0159">Chromosome partition</keyword>